<dbReference type="AlphaFoldDB" id="A0A285X2U9"/>
<name>A0A285X2U9_9FLAO</name>
<dbReference type="Pfam" id="PF13715">
    <property type="entry name" value="CarbopepD_reg_2"/>
    <property type="match status" value="1"/>
</dbReference>
<accession>A0A285X2U9</accession>
<keyword evidence="1" id="KW-0732">Signal</keyword>
<dbReference type="OrthoDB" id="1433475at2"/>
<evidence type="ECO:0000313" key="2">
    <source>
        <dbReference type="EMBL" id="SOC79690.1"/>
    </source>
</evidence>
<protein>
    <submittedName>
        <fullName evidence="2">CarboxypepD_reg-like domain-containing protein</fullName>
    </submittedName>
</protein>
<feature type="signal peptide" evidence="1">
    <location>
        <begin position="1"/>
        <end position="18"/>
    </location>
</feature>
<dbReference type="RefSeq" id="WP_097055405.1">
    <property type="nucleotide sequence ID" value="NZ_OCMF01000001.1"/>
</dbReference>
<gene>
    <name evidence="2" type="ORF">SAMN06296241_1222</name>
</gene>
<dbReference type="EMBL" id="OCMF01000001">
    <property type="protein sequence ID" value="SOC79690.1"/>
    <property type="molecule type" value="Genomic_DNA"/>
</dbReference>
<evidence type="ECO:0000313" key="3">
    <source>
        <dbReference type="Proteomes" id="UP000219193"/>
    </source>
</evidence>
<feature type="chain" id="PRO_5012899687" evidence="1">
    <location>
        <begin position="19"/>
        <end position="504"/>
    </location>
</feature>
<dbReference type="Proteomes" id="UP000219193">
    <property type="component" value="Unassembled WGS sequence"/>
</dbReference>
<sequence>MKFFFFFFLMLQVQLLQAQEIKARVLDTNTKKPVPYANIILSENRGLVTNEEGYFSYNAKGQELPEVIRISSLGYEILDIDPRDISTEIIYLKPSTVELREVFVSNKNLSAKEIIEKVKEEVSNNYNFSNTKKRIFLRESDFSYVRRFDLEVDKSTIAGIDQNLMNEISSQVPKVSDSYKEVLADVYGNYDSQKVNIIKAANLHNPKSTESLEELTERLNSLFMNTLKERSYLKIRSGIIGIKVDEDELKEDFVVSGKKKEKTPEEKEKDRLQSRKYLKTGSLAKVQRLMNGMFWKEDITFNLFDKSNKYRFKMNGFAWIDNATAYVIDFEPKRGADFKGRLYVNTEDYGVHRLEYENVKPLKKFRLFGISTADDVYRGKMIFTKDEAGKYNLSYMERETGESVGVHRPLTIIEKNKHVKGRRKQNELDLELKLNVSQVNKLQLVVYENEAMPAGSLDNIALTDDFDYQTFKVYNPEFWSGYNIIEPNTAIRNFVALDADAEDL</sequence>
<evidence type="ECO:0000256" key="1">
    <source>
        <dbReference type="SAM" id="SignalP"/>
    </source>
</evidence>
<reference evidence="3" key="1">
    <citation type="submission" date="2017-09" db="EMBL/GenBank/DDBJ databases">
        <authorList>
            <person name="Varghese N."/>
            <person name="Submissions S."/>
        </authorList>
    </citation>
    <scope>NUCLEOTIDE SEQUENCE [LARGE SCALE GENOMIC DNA]</scope>
    <source>
        <strain evidence="3">CGMCC 1.12641</strain>
    </source>
</reference>
<keyword evidence="3" id="KW-1185">Reference proteome</keyword>
<proteinExistence type="predicted"/>
<organism evidence="2 3">
    <name type="scientific">Salinimicrobium sediminis</name>
    <dbReference type="NCBI Taxonomy" id="1343891"/>
    <lineage>
        <taxon>Bacteria</taxon>
        <taxon>Pseudomonadati</taxon>
        <taxon>Bacteroidota</taxon>
        <taxon>Flavobacteriia</taxon>
        <taxon>Flavobacteriales</taxon>
        <taxon>Flavobacteriaceae</taxon>
        <taxon>Salinimicrobium</taxon>
    </lineage>
</organism>